<feature type="compositionally biased region" description="Polar residues" evidence="1">
    <location>
        <begin position="41"/>
        <end position="50"/>
    </location>
</feature>
<gene>
    <name evidence="3" type="ORF">EG328_000990</name>
</gene>
<feature type="compositionally biased region" description="Basic and acidic residues" evidence="1">
    <location>
        <begin position="7"/>
        <end position="19"/>
    </location>
</feature>
<evidence type="ECO:0000313" key="3">
    <source>
        <dbReference type="EMBL" id="KAE9979267.1"/>
    </source>
</evidence>
<evidence type="ECO:0000256" key="2">
    <source>
        <dbReference type="SAM" id="Phobius"/>
    </source>
</evidence>
<comment type="caution">
    <text evidence="3">The sequence shown here is derived from an EMBL/GenBank/DDBJ whole genome shotgun (WGS) entry which is preliminary data.</text>
</comment>
<evidence type="ECO:0000313" key="4">
    <source>
        <dbReference type="Proteomes" id="UP000447873"/>
    </source>
</evidence>
<dbReference type="EMBL" id="WNWS01000121">
    <property type="protein sequence ID" value="KAE9979267.1"/>
    <property type="molecule type" value="Genomic_DNA"/>
</dbReference>
<dbReference type="AlphaFoldDB" id="A0A8H3V1D2"/>
<organism evidence="3 4">
    <name type="scientific">Venturia inaequalis</name>
    <name type="common">Apple scab fungus</name>
    <dbReference type="NCBI Taxonomy" id="5025"/>
    <lineage>
        <taxon>Eukaryota</taxon>
        <taxon>Fungi</taxon>
        <taxon>Dikarya</taxon>
        <taxon>Ascomycota</taxon>
        <taxon>Pezizomycotina</taxon>
        <taxon>Dothideomycetes</taxon>
        <taxon>Pleosporomycetidae</taxon>
        <taxon>Venturiales</taxon>
        <taxon>Venturiaceae</taxon>
        <taxon>Venturia</taxon>
    </lineage>
</organism>
<protein>
    <submittedName>
        <fullName evidence="3">Uncharacterized protein</fullName>
    </submittedName>
</protein>
<feature type="transmembrane region" description="Helical" evidence="2">
    <location>
        <begin position="516"/>
        <end position="535"/>
    </location>
</feature>
<reference evidence="3 4" key="1">
    <citation type="submission" date="2018-12" db="EMBL/GenBank/DDBJ databases">
        <title>Venturia inaequalis Genome Resource.</title>
        <authorList>
            <person name="Lichtner F.J."/>
        </authorList>
    </citation>
    <scope>NUCLEOTIDE SEQUENCE [LARGE SCALE GENOMIC DNA]</scope>
    <source>
        <strain evidence="3 4">120213</strain>
    </source>
</reference>
<keyword evidence="2" id="KW-0472">Membrane</keyword>
<dbReference type="Proteomes" id="UP000447873">
    <property type="component" value="Unassembled WGS sequence"/>
</dbReference>
<keyword evidence="2" id="KW-0812">Transmembrane</keyword>
<keyword evidence="2" id="KW-1133">Transmembrane helix</keyword>
<accession>A0A8H3V1D2</accession>
<name>A0A8H3V1D2_VENIN</name>
<proteinExistence type="predicted"/>
<sequence>MRTKFKLRPDGDVGEREEYQNIASTQSRPKKSKRRRRKPGQGNTELQSTEEPGLSTILVSLKSQIEQDLLQRPRDLFAKEWDPHLSRPGPGPLDDDLFVDSSRQRFLENQSLSRSTSTTEDSVDADPDGNGISILLRDFDDPMALIHVNQVEEFCQNDTEEPHGYIRNLDKWFILALAETVPFHQVRALRDAIGNHLKRKTSVRVHMGVRCHPNFQLNLHIPSRPKRETTNLSFLDSLSTNRVGEKPYLMQEAMFSFVICGSSNHHYVGYCFDDRDDGDCEGLEEMEFAYQGIHEDPIASDCGGNFIDANMPIRNSRAYHAKASIAFDWHRDIKNLLGKILPALSETLQALDVFRSLEGDSSYFNDVGATGSKERRSVLLSLRSIEQTLESIRTVYRSLSAVTERCDWVATNLSTELNLRLTIENNEATQSTVSTTEWTICFFSPLALTIAYFSMPQEVIPFHMTFKSWLLSLLVAGVVVKVLYFVFAGRLRQSDLWRGVVARIKVAKLSVNAPSVFHAVFGHAMHFLAAISLVPRRGLPVDASREGIELQELECANRV</sequence>
<evidence type="ECO:0000256" key="1">
    <source>
        <dbReference type="SAM" id="MobiDB-lite"/>
    </source>
</evidence>
<feature type="region of interest" description="Disordered" evidence="1">
    <location>
        <begin position="108"/>
        <end position="127"/>
    </location>
</feature>
<feature type="transmembrane region" description="Helical" evidence="2">
    <location>
        <begin position="466"/>
        <end position="487"/>
    </location>
</feature>
<feature type="compositionally biased region" description="Polar residues" evidence="1">
    <location>
        <begin position="108"/>
        <end position="120"/>
    </location>
</feature>
<feature type="region of interest" description="Disordered" evidence="1">
    <location>
        <begin position="1"/>
        <end position="51"/>
    </location>
</feature>
<feature type="compositionally biased region" description="Basic residues" evidence="1">
    <location>
        <begin position="28"/>
        <end position="39"/>
    </location>
</feature>